<dbReference type="Pfam" id="PF00155">
    <property type="entry name" value="Aminotran_1_2"/>
    <property type="match status" value="1"/>
</dbReference>
<keyword evidence="5" id="KW-0663">Pyridoxal phosphate</keyword>
<comment type="similarity">
    <text evidence="2">In the C-terminal section; belongs to the class-I pyridoxal-phosphate-dependent aminotransferase family.</text>
</comment>
<dbReference type="CDD" id="cd07377">
    <property type="entry name" value="WHTH_GntR"/>
    <property type="match status" value="1"/>
</dbReference>
<dbReference type="FunFam" id="3.40.640.10:FF:000023">
    <property type="entry name" value="Transcriptional regulator, GntR family"/>
    <property type="match status" value="1"/>
</dbReference>
<evidence type="ECO:0000256" key="6">
    <source>
        <dbReference type="ARBA" id="ARBA00023015"/>
    </source>
</evidence>
<dbReference type="RefSeq" id="WP_091273132.1">
    <property type="nucleotide sequence ID" value="NZ_FNDK01000009.1"/>
</dbReference>
<dbReference type="PANTHER" id="PTHR46577:SF2">
    <property type="entry name" value="TRANSCRIPTIONAL REGULATORY PROTEIN"/>
    <property type="match status" value="1"/>
</dbReference>
<evidence type="ECO:0000256" key="4">
    <source>
        <dbReference type="ARBA" id="ARBA00022679"/>
    </source>
</evidence>
<dbReference type="OrthoDB" id="9802328at2"/>
<dbReference type="AlphaFoldDB" id="A0A1G8ED21"/>
<dbReference type="PANTHER" id="PTHR46577">
    <property type="entry name" value="HTH-TYPE TRANSCRIPTIONAL REGULATORY PROTEIN GABR"/>
    <property type="match status" value="1"/>
</dbReference>
<dbReference type="SUPFAM" id="SSF46785">
    <property type="entry name" value="Winged helix' DNA-binding domain"/>
    <property type="match status" value="1"/>
</dbReference>
<dbReference type="PRINTS" id="PR00035">
    <property type="entry name" value="HTHGNTR"/>
</dbReference>
<feature type="domain" description="HTH gntR-type" evidence="9">
    <location>
        <begin position="13"/>
        <end position="81"/>
    </location>
</feature>
<dbReference type="Gene3D" id="3.90.1150.10">
    <property type="entry name" value="Aspartate Aminotransferase, domain 1"/>
    <property type="match status" value="1"/>
</dbReference>
<dbReference type="InterPro" id="IPR015424">
    <property type="entry name" value="PyrdxlP-dep_Trfase"/>
</dbReference>
<dbReference type="EMBL" id="FNDK01000009">
    <property type="protein sequence ID" value="SDH67758.1"/>
    <property type="molecule type" value="Genomic_DNA"/>
</dbReference>
<dbReference type="GO" id="GO:0008483">
    <property type="term" value="F:transaminase activity"/>
    <property type="evidence" value="ECO:0007669"/>
    <property type="project" value="UniProtKB-KW"/>
</dbReference>
<dbReference type="InterPro" id="IPR015422">
    <property type="entry name" value="PyrdxlP-dep_Trfase_small"/>
</dbReference>
<keyword evidence="3" id="KW-0032">Aminotransferase</keyword>
<keyword evidence="8" id="KW-0804">Transcription</keyword>
<reference evidence="10 11" key="1">
    <citation type="submission" date="2016-10" db="EMBL/GenBank/DDBJ databases">
        <authorList>
            <person name="de Groot N.N."/>
        </authorList>
    </citation>
    <scope>NUCLEOTIDE SEQUENCE [LARGE SCALE GENOMIC DNA]</scope>
    <source>
        <strain evidence="10 11">DSM 21632</strain>
    </source>
</reference>
<dbReference type="InterPro" id="IPR004839">
    <property type="entry name" value="Aminotransferase_I/II_large"/>
</dbReference>
<dbReference type="Gene3D" id="3.40.640.10">
    <property type="entry name" value="Type I PLP-dependent aspartate aminotransferase-like (Major domain)"/>
    <property type="match status" value="1"/>
</dbReference>
<evidence type="ECO:0000256" key="7">
    <source>
        <dbReference type="ARBA" id="ARBA00023125"/>
    </source>
</evidence>
<dbReference type="InterPro" id="IPR015421">
    <property type="entry name" value="PyrdxlP-dep_Trfase_major"/>
</dbReference>
<evidence type="ECO:0000256" key="5">
    <source>
        <dbReference type="ARBA" id="ARBA00022898"/>
    </source>
</evidence>
<name>A0A1G8ED21_9BACI</name>
<dbReference type="STRING" id="568899.SAMN05192534_10940"/>
<keyword evidence="4" id="KW-0808">Transferase</keyword>
<dbReference type="InterPro" id="IPR036390">
    <property type="entry name" value="WH_DNA-bd_sf"/>
</dbReference>
<organism evidence="10 11">
    <name type="scientific">Alteribacillus persepolensis</name>
    <dbReference type="NCBI Taxonomy" id="568899"/>
    <lineage>
        <taxon>Bacteria</taxon>
        <taxon>Bacillati</taxon>
        <taxon>Bacillota</taxon>
        <taxon>Bacilli</taxon>
        <taxon>Bacillales</taxon>
        <taxon>Bacillaceae</taxon>
        <taxon>Alteribacillus</taxon>
    </lineage>
</organism>
<evidence type="ECO:0000256" key="3">
    <source>
        <dbReference type="ARBA" id="ARBA00022576"/>
    </source>
</evidence>
<proteinExistence type="inferred from homology"/>
<dbReference type="PROSITE" id="PS50949">
    <property type="entry name" value="HTH_GNTR"/>
    <property type="match status" value="1"/>
</dbReference>
<dbReference type="GO" id="GO:0003677">
    <property type="term" value="F:DNA binding"/>
    <property type="evidence" value="ECO:0007669"/>
    <property type="project" value="UniProtKB-KW"/>
</dbReference>
<dbReference type="Proteomes" id="UP000199163">
    <property type="component" value="Unassembled WGS sequence"/>
</dbReference>
<evidence type="ECO:0000313" key="10">
    <source>
        <dbReference type="EMBL" id="SDH67758.1"/>
    </source>
</evidence>
<dbReference type="InterPro" id="IPR036388">
    <property type="entry name" value="WH-like_DNA-bd_sf"/>
</dbReference>
<evidence type="ECO:0000256" key="2">
    <source>
        <dbReference type="ARBA" id="ARBA00005384"/>
    </source>
</evidence>
<dbReference type="InterPro" id="IPR000524">
    <property type="entry name" value="Tscrpt_reg_HTH_GntR"/>
</dbReference>
<dbReference type="CDD" id="cd00609">
    <property type="entry name" value="AAT_like"/>
    <property type="match status" value="1"/>
</dbReference>
<accession>A0A1G8ED21</accession>
<keyword evidence="6" id="KW-0805">Transcription regulation</keyword>
<dbReference type="SMART" id="SM00345">
    <property type="entry name" value="HTH_GNTR"/>
    <property type="match status" value="1"/>
</dbReference>
<sequence>MTEKWIPNPDSHIPYYLQIKQYILDKIKSGEWHVGFKLPSQRKLAEDFGVNRSTVINAYDEAAADGYIDSYQGRGTIVVDDSPESEETVHPPDWHAYAKSGKHHPNTAVVQSINREEFNTEMIRLGTGELSPQLLPVQQMNALFQHISIDDKQLGYEEPKGSLLLREQISERVLTLGISASPGDILITSGALQGLQLVASGLLQKQSTVLVEKPSYLYSLQLLQSENIQMAGLPLYPENYETEIEKARKKHNPALMYTIPSFHNPTGRCMTVSQREELLHACRKYSLPIIEDDVYHDLWLDTPPPPALKSMDTHGLVLYMGSLSKSLSPGLRIGWVIGPEEVIDRLADIKMQTDYGSSSLSQKIVYHWLKSGRYEEYVEQIREHLRKRRDFMLKLLHEYFQDIAAWNTPKGSFYIWIQFHSEVSVNRLYYKALQKNILLNPGTIYDKTAAQSLRLSFAYASYEEMEYGIKTLRELISIK</sequence>
<gene>
    <name evidence="10" type="ORF">SAMN05192534_10940</name>
</gene>
<evidence type="ECO:0000313" key="11">
    <source>
        <dbReference type="Proteomes" id="UP000199163"/>
    </source>
</evidence>
<dbReference type="Gene3D" id="1.10.10.10">
    <property type="entry name" value="Winged helix-like DNA-binding domain superfamily/Winged helix DNA-binding domain"/>
    <property type="match status" value="1"/>
</dbReference>
<dbReference type="GO" id="GO:0003700">
    <property type="term" value="F:DNA-binding transcription factor activity"/>
    <property type="evidence" value="ECO:0007669"/>
    <property type="project" value="InterPro"/>
</dbReference>
<evidence type="ECO:0000259" key="9">
    <source>
        <dbReference type="PROSITE" id="PS50949"/>
    </source>
</evidence>
<evidence type="ECO:0000256" key="1">
    <source>
        <dbReference type="ARBA" id="ARBA00001933"/>
    </source>
</evidence>
<dbReference type="Pfam" id="PF00392">
    <property type="entry name" value="GntR"/>
    <property type="match status" value="1"/>
</dbReference>
<dbReference type="InterPro" id="IPR051446">
    <property type="entry name" value="HTH_trans_reg/aminotransferase"/>
</dbReference>
<protein>
    <submittedName>
        <fullName evidence="10">GntR family transcriptional regulator, regulator for abcA and norABC</fullName>
    </submittedName>
</protein>
<dbReference type="SUPFAM" id="SSF53383">
    <property type="entry name" value="PLP-dependent transferases"/>
    <property type="match status" value="1"/>
</dbReference>
<keyword evidence="11" id="KW-1185">Reference proteome</keyword>
<dbReference type="GO" id="GO:0030170">
    <property type="term" value="F:pyridoxal phosphate binding"/>
    <property type="evidence" value="ECO:0007669"/>
    <property type="project" value="InterPro"/>
</dbReference>
<keyword evidence="7" id="KW-0238">DNA-binding</keyword>
<comment type="cofactor">
    <cofactor evidence="1">
        <name>pyridoxal 5'-phosphate</name>
        <dbReference type="ChEBI" id="CHEBI:597326"/>
    </cofactor>
</comment>
<evidence type="ECO:0000256" key="8">
    <source>
        <dbReference type="ARBA" id="ARBA00023163"/>
    </source>
</evidence>